<keyword evidence="6" id="KW-0169">Cobalamin biosynthesis</keyword>
<dbReference type="UniPathway" id="UPA00148">
    <property type="reaction ID" value="UER00233"/>
</dbReference>
<evidence type="ECO:0000313" key="9">
    <source>
        <dbReference type="Proteomes" id="UP000547674"/>
    </source>
</evidence>
<proteinExistence type="inferred from homology"/>
<evidence type="ECO:0000256" key="5">
    <source>
        <dbReference type="ARBA" id="ARBA00022840"/>
    </source>
</evidence>
<evidence type="ECO:0000256" key="3">
    <source>
        <dbReference type="ARBA" id="ARBA00022679"/>
    </source>
</evidence>
<keyword evidence="3 6" id="KW-0808">Transferase</keyword>
<comment type="subunit">
    <text evidence="2">Homotrimer.</text>
</comment>
<dbReference type="Proteomes" id="UP000547674">
    <property type="component" value="Unassembled WGS sequence"/>
</dbReference>
<evidence type="ECO:0000259" key="7">
    <source>
        <dbReference type="Pfam" id="PF01923"/>
    </source>
</evidence>
<dbReference type="PANTHER" id="PTHR12213:SF0">
    <property type="entry name" value="CORRINOID ADENOSYLTRANSFERASE MMAB"/>
    <property type="match status" value="1"/>
</dbReference>
<keyword evidence="5 6" id="KW-0067">ATP-binding</keyword>
<sequence>MKIYTKTGDAGQTGLFGGDRVTKTHPRLEAYGALDELNAHLGLAIVSCSEENAKYLKEVQSRLFDIGSHLATPSSATKAKTILPPLEIECIEIMEKKIDELEDDLPPMKNFILPGGNELAARLHVARAVCRRAERAVVGMKYQTEMHPLIIPYLNRLSDYLFVLSRAAVIQAGDEEIPWIPNSPKC</sequence>
<dbReference type="GO" id="GO:0009236">
    <property type="term" value="P:cobalamin biosynthetic process"/>
    <property type="evidence" value="ECO:0007669"/>
    <property type="project" value="UniProtKB-UniRule"/>
</dbReference>
<evidence type="ECO:0000256" key="1">
    <source>
        <dbReference type="ARBA" id="ARBA00007487"/>
    </source>
</evidence>
<evidence type="ECO:0000256" key="4">
    <source>
        <dbReference type="ARBA" id="ARBA00022741"/>
    </source>
</evidence>
<evidence type="ECO:0000256" key="6">
    <source>
        <dbReference type="RuleBase" id="RU366026"/>
    </source>
</evidence>
<dbReference type="InterPro" id="IPR036451">
    <property type="entry name" value="CblAdoTrfase-like_sf"/>
</dbReference>
<dbReference type="GO" id="GO:0005524">
    <property type="term" value="F:ATP binding"/>
    <property type="evidence" value="ECO:0007669"/>
    <property type="project" value="UniProtKB-UniRule"/>
</dbReference>
<dbReference type="GO" id="GO:0008817">
    <property type="term" value="F:corrinoid adenosyltransferase activity"/>
    <property type="evidence" value="ECO:0007669"/>
    <property type="project" value="UniProtKB-UniRule"/>
</dbReference>
<dbReference type="Pfam" id="PF01923">
    <property type="entry name" value="Cob_adeno_trans"/>
    <property type="match status" value="1"/>
</dbReference>
<dbReference type="FunFam" id="1.20.1200.10:FF:000001">
    <property type="entry name" value="Cob(I)yrinic acid a,c-diamide adenosyltransferase"/>
    <property type="match status" value="1"/>
</dbReference>
<dbReference type="EC" id="2.5.1.17" evidence="6"/>
<dbReference type="NCBIfam" id="TIGR00636">
    <property type="entry name" value="PduO_Nterm"/>
    <property type="match status" value="1"/>
</dbReference>
<organism evidence="8 9">
    <name type="scientific">Eiseniibacteriota bacterium</name>
    <dbReference type="NCBI Taxonomy" id="2212470"/>
    <lineage>
        <taxon>Bacteria</taxon>
        <taxon>Candidatus Eiseniibacteriota</taxon>
    </lineage>
</organism>
<dbReference type="Gene3D" id="1.20.1200.10">
    <property type="entry name" value="Cobalamin adenosyltransferase-like"/>
    <property type="match status" value="1"/>
</dbReference>
<comment type="catalytic activity">
    <reaction evidence="6">
        <text>2 cob(II)yrinate a,c diamide + reduced [electron-transfer flavoprotein] + 2 ATP = 2 adenosylcob(III)yrinate a,c-diamide + 2 triphosphate + oxidized [electron-transfer flavoprotein] + 3 H(+)</text>
        <dbReference type="Rhea" id="RHEA:11528"/>
        <dbReference type="Rhea" id="RHEA-COMP:10685"/>
        <dbReference type="Rhea" id="RHEA-COMP:10686"/>
        <dbReference type="ChEBI" id="CHEBI:15378"/>
        <dbReference type="ChEBI" id="CHEBI:18036"/>
        <dbReference type="ChEBI" id="CHEBI:30616"/>
        <dbReference type="ChEBI" id="CHEBI:57692"/>
        <dbReference type="ChEBI" id="CHEBI:58307"/>
        <dbReference type="ChEBI" id="CHEBI:58503"/>
        <dbReference type="ChEBI" id="CHEBI:58537"/>
        <dbReference type="EC" id="2.5.1.17"/>
    </reaction>
</comment>
<evidence type="ECO:0000256" key="2">
    <source>
        <dbReference type="ARBA" id="ARBA00011233"/>
    </source>
</evidence>
<comment type="catalytic activity">
    <reaction evidence="6">
        <text>2 cob(II)alamin + reduced [electron-transfer flavoprotein] + 2 ATP = 2 adenosylcob(III)alamin + 2 triphosphate + oxidized [electron-transfer flavoprotein] + 3 H(+)</text>
        <dbReference type="Rhea" id="RHEA:28671"/>
        <dbReference type="Rhea" id="RHEA-COMP:10685"/>
        <dbReference type="Rhea" id="RHEA-COMP:10686"/>
        <dbReference type="ChEBI" id="CHEBI:15378"/>
        <dbReference type="ChEBI" id="CHEBI:16304"/>
        <dbReference type="ChEBI" id="CHEBI:18036"/>
        <dbReference type="ChEBI" id="CHEBI:18408"/>
        <dbReference type="ChEBI" id="CHEBI:30616"/>
        <dbReference type="ChEBI" id="CHEBI:57692"/>
        <dbReference type="ChEBI" id="CHEBI:58307"/>
        <dbReference type="EC" id="2.5.1.17"/>
    </reaction>
</comment>
<dbReference type="PANTHER" id="PTHR12213">
    <property type="entry name" value="CORRINOID ADENOSYLTRANSFERASE"/>
    <property type="match status" value="1"/>
</dbReference>
<protein>
    <recommendedName>
        <fullName evidence="6">Corrinoid adenosyltransferase</fullName>
        <ecNumber evidence="6">2.5.1.17</ecNumber>
    </recommendedName>
    <alternativeName>
        <fullName evidence="6">Cob(II)alamin adenosyltransferase</fullName>
    </alternativeName>
    <alternativeName>
        <fullName evidence="6">Cob(II)yrinic acid a,c-diamide adenosyltransferase</fullName>
    </alternativeName>
    <alternativeName>
        <fullName evidence="6">Cobinamide/cobalamin adenosyltransferase</fullName>
    </alternativeName>
</protein>
<comment type="caution">
    <text evidence="8">The sequence shown here is derived from an EMBL/GenBank/DDBJ whole genome shotgun (WGS) entry which is preliminary data.</text>
</comment>
<dbReference type="InterPro" id="IPR016030">
    <property type="entry name" value="CblAdoTrfase-like"/>
</dbReference>
<evidence type="ECO:0000313" key="8">
    <source>
        <dbReference type="EMBL" id="NNF05578.1"/>
    </source>
</evidence>
<dbReference type="AlphaFoldDB" id="A0A7Y2ECE1"/>
<dbReference type="InterPro" id="IPR029499">
    <property type="entry name" value="PduO-typ"/>
</dbReference>
<reference evidence="8 9" key="1">
    <citation type="submission" date="2020-03" db="EMBL/GenBank/DDBJ databases">
        <title>Metabolic flexibility allows generalist bacteria to become dominant in a frequently disturbed ecosystem.</title>
        <authorList>
            <person name="Chen Y.-J."/>
            <person name="Leung P.M."/>
            <person name="Bay S.K."/>
            <person name="Hugenholtz P."/>
            <person name="Kessler A.J."/>
            <person name="Shelley G."/>
            <person name="Waite D.W."/>
            <person name="Cook P.L."/>
            <person name="Greening C."/>
        </authorList>
    </citation>
    <scope>NUCLEOTIDE SEQUENCE [LARGE SCALE GENOMIC DNA]</scope>
    <source>
        <strain evidence="8">SS_bin_28</strain>
    </source>
</reference>
<accession>A0A7Y2ECE1</accession>
<comment type="pathway">
    <text evidence="6">Cofactor biosynthesis; adenosylcobalamin biosynthesis; adenosylcobalamin from cob(II)yrinate a,c-diamide: step 2/7.</text>
</comment>
<gene>
    <name evidence="8" type="ORF">HKN21_02345</name>
</gene>
<comment type="similarity">
    <text evidence="1 6">Belongs to the Cob(I)alamin adenosyltransferase family.</text>
</comment>
<feature type="domain" description="Cobalamin adenosyltransferase-like" evidence="7">
    <location>
        <begin position="3"/>
        <end position="167"/>
    </location>
</feature>
<dbReference type="EMBL" id="JABDJR010000080">
    <property type="protein sequence ID" value="NNF05578.1"/>
    <property type="molecule type" value="Genomic_DNA"/>
</dbReference>
<name>A0A7Y2ECE1_UNCEI</name>
<dbReference type="SUPFAM" id="SSF89028">
    <property type="entry name" value="Cobalamin adenosyltransferase-like"/>
    <property type="match status" value="1"/>
</dbReference>
<keyword evidence="4 6" id="KW-0547">Nucleotide-binding</keyword>